<keyword evidence="5" id="KW-0175">Coiled coil</keyword>
<feature type="zinc finger region" description="TRAF-type" evidence="4">
    <location>
        <begin position="113"/>
        <end position="161"/>
    </location>
</feature>
<keyword evidence="9" id="KW-1185">Reference proteome</keyword>
<feature type="domain" description="RING-type" evidence="6">
    <location>
        <begin position="30"/>
        <end position="69"/>
    </location>
</feature>
<dbReference type="OrthoDB" id="1630758at2759"/>
<dbReference type="Gene3D" id="3.30.40.10">
    <property type="entry name" value="Zinc/RING finger domain, C3HC4 (zinc finger)"/>
    <property type="match status" value="1"/>
</dbReference>
<accession>A0A9P5MZ88</accession>
<evidence type="ECO:0000313" key="8">
    <source>
        <dbReference type="EMBL" id="KAF8482428.1"/>
    </source>
</evidence>
<dbReference type="InterPro" id="IPR017907">
    <property type="entry name" value="Znf_RING_CS"/>
</dbReference>
<evidence type="ECO:0000259" key="7">
    <source>
        <dbReference type="PROSITE" id="PS50145"/>
    </source>
</evidence>
<dbReference type="SUPFAM" id="SSF57850">
    <property type="entry name" value="RING/U-box"/>
    <property type="match status" value="1"/>
</dbReference>
<name>A0A9P5MZ88_9AGAM</name>
<dbReference type="PROSITE" id="PS50145">
    <property type="entry name" value="ZF_TRAF"/>
    <property type="match status" value="1"/>
</dbReference>
<evidence type="ECO:0000259" key="6">
    <source>
        <dbReference type="PROSITE" id="PS50089"/>
    </source>
</evidence>
<feature type="coiled-coil region" evidence="5">
    <location>
        <begin position="201"/>
        <end position="242"/>
    </location>
</feature>
<proteinExistence type="predicted"/>
<dbReference type="InterPro" id="IPR001841">
    <property type="entry name" value="Znf_RING"/>
</dbReference>
<dbReference type="AlphaFoldDB" id="A0A9P5MZ88"/>
<keyword evidence="1 4" id="KW-0479">Metal-binding</keyword>
<dbReference type="PROSITE" id="PS50089">
    <property type="entry name" value="ZF_RING_2"/>
    <property type="match status" value="1"/>
</dbReference>
<dbReference type="PANTHER" id="PTHR10131:SF94">
    <property type="entry name" value="TNF RECEPTOR-ASSOCIATED FACTOR 4"/>
    <property type="match status" value="1"/>
</dbReference>
<evidence type="ECO:0000256" key="2">
    <source>
        <dbReference type="ARBA" id="ARBA00022771"/>
    </source>
</evidence>
<gene>
    <name evidence="8" type="ORF">DFH94DRAFT_822444</name>
</gene>
<evidence type="ECO:0000256" key="5">
    <source>
        <dbReference type="SAM" id="Coils"/>
    </source>
</evidence>
<reference evidence="8" key="1">
    <citation type="submission" date="2019-10" db="EMBL/GenBank/DDBJ databases">
        <authorList>
            <consortium name="DOE Joint Genome Institute"/>
            <person name="Kuo A."/>
            <person name="Miyauchi S."/>
            <person name="Kiss E."/>
            <person name="Drula E."/>
            <person name="Kohler A."/>
            <person name="Sanchez-Garcia M."/>
            <person name="Andreopoulos B."/>
            <person name="Barry K.W."/>
            <person name="Bonito G."/>
            <person name="Buee M."/>
            <person name="Carver A."/>
            <person name="Chen C."/>
            <person name="Cichocki N."/>
            <person name="Clum A."/>
            <person name="Culley D."/>
            <person name="Crous P.W."/>
            <person name="Fauchery L."/>
            <person name="Girlanda M."/>
            <person name="Hayes R."/>
            <person name="Keri Z."/>
            <person name="LaButti K."/>
            <person name="Lipzen A."/>
            <person name="Lombard V."/>
            <person name="Magnuson J."/>
            <person name="Maillard F."/>
            <person name="Morin E."/>
            <person name="Murat C."/>
            <person name="Nolan M."/>
            <person name="Ohm R."/>
            <person name="Pangilinan J."/>
            <person name="Pereira M."/>
            <person name="Perotto S."/>
            <person name="Peter M."/>
            <person name="Riley R."/>
            <person name="Sitrit Y."/>
            <person name="Stielow B."/>
            <person name="Szollosi G."/>
            <person name="Zifcakova L."/>
            <person name="Stursova M."/>
            <person name="Spatafora J.W."/>
            <person name="Tedersoo L."/>
            <person name="Vaario L.-M."/>
            <person name="Yamada A."/>
            <person name="Yan M."/>
            <person name="Wang P."/>
            <person name="Xu J."/>
            <person name="Bruns T."/>
            <person name="Baldrian P."/>
            <person name="Vilgalys R."/>
            <person name="Henrissat B."/>
            <person name="Grigoriev I.V."/>
            <person name="Hibbett D."/>
            <person name="Nagy L.G."/>
            <person name="Martin F.M."/>
        </authorList>
    </citation>
    <scope>NUCLEOTIDE SEQUENCE</scope>
    <source>
        <strain evidence="8">Prilba</strain>
    </source>
</reference>
<dbReference type="SUPFAM" id="SSF49599">
    <property type="entry name" value="TRAF domain-like"/>
    <property type="match status" value="1"/>
</dbReference>
<reference evidence="8" key="2">
    <citation type="journal article" date="2020" name="Nat. Commun.">
        <title>Large-scale genome sequencing of mycorrhizal fungi provides insights into the early evolution of symbiotic traits.</title>
        <authorList>
            <person name="Miyauchi S."/>
            <person name="Kiss E."/>
            <person name="Kuo A."/>
            <person name="Drula E."/>
            <person name="Kohler A."/>
            <person name="Sanchez-Garcia M."/>
            <person name="Morin E."/>
            <person name="Andreopoulos B."/>
            <person name="Barry K.W."/>
            <person name="Bonito G."/>
            <person name="Buee M."/>
            <person name="Carver A."/>
            <person name="Chen C."/>
            <person name="Cichocki N."/>
            <person name="Clum A."/>
            <person name="Culley D."/>
            <person name="Crous P.W."/>
            <person name="Fauchery L."/>
            <person name="Girlanda M."/>
            <person name="Hayes R.D."/>
            <person name="Keri Z."/>
            <person name="LaButti K."/>
            <person name="Lipzen A."/>
            <person name="Lombard V."/>
            <person name="Magnuson J."/>
            <person name="Maillard F."/>
            <person name="Murat C."/>
            <person name="Nolan M."/>
            <person name="Ohm R.A."/>
            <person name="Pangilinan J."/>
            <person name="Pereira M.F."/>
            <person name="Perotto S."/>
            <person name="Peter M."/>
            <person name="Pfister S."/>
            <person name="Riley R."/>
            <person name="Sitrit Y."/>
            <person name="Stielow J.B."/>
            <person name="Szollosi G."/>
            <person name="Zifcakova L."/>
            <person name="Stursova M."/>
            <person name="Spatafora J.W."/>
            <person name="Tedersoo L."/>
            <person name="Vaario L.M."/>
            <person name="Yamada A."/>
            <person name="Yan M."/>
            <person name="Wang P."/>
            <person name="Xu J."/>
            <person name="Bruns T."/>
            <person name="Baldrian P."/>
            <person name="Vilgalys R."/>
            <person name="Dunand C."/>
            <person name="Henrissat B."/>
            <person name="Grigoriev I.V."/>
            <person name="Hibbett D."/>
            <person name="Nagy L.G."/>
            <person name="Martin F.M."/>
        </authorList>
    </citation>
    <scope>NUCLEOTIDE SEQUENCE</scope>
    <source>
        <strain evidence="8">Prilba</strain>
    </source>
</reference>
<dbReference type="Pfam" id="PF13923">
    <property type="entry name" value="zf-C3HC4_2"/>
    <property type="match status" value="1"/>
</dbReference>
<feature type="domain" description="TRAF-type" evidence="7">
    <location>
        <begin position="113"/>
        <end position="161"/>
    </location>
</feature>
<sequence>MDYDDTLDNSSLISSHSYVYADTPNSNLLCCICRMPFVEPTTSRTCAHSFCRDCIGPALQASPRCPMDRSPLSLHDMAPSNPIVQRMVDELTVECPNREAGCQFTCQRQLLAAHLRDDCLFTEKRCPDPECLRKALRKDILGDNPLCPHRLVACEQAAYGCDWTGVLLASRETHIRDCPYVALRGFFCISDTQAGALRADNAGLRARLDSVEGKAVALRAENAGLRARLDSVEGMLAAMRRELQAVKGTLSFSQHPFYSFSTSSSTSATAYPWRSYHEPPTEIMLHMPITPGEDPSILDSISHTMHAGITRSDLAAYFPPPSGDSSGPHSSSWQSAALTALRTALLNHDARSRMAANAHAAELAAMCQVVAGLRMQLHVVLIERSGANADGTGVGTGGWDAPTRFFLNPPPPLGVNQGPGAASITKLWRSTDPKRACSRASSKGPHLSDELVIVSTCLD</sequence>
<evidence type="ECO:0000256" key="1">
    <source>
        <dbReference type="ARBA" id="ARBA00022723"/>
    </source>
</evidence>
<dbReference type="InterPro" id="IPR013083">
    <property type="entry name" value="Znf_RING/FYVE/PHD"/>
</dbReference>
<dbReference type="EMBL" id="WHVB01000005">
    <property type="protein sequence ID" value="KAF8482428.1"/>
    <property type="molecule type" value="Genomic_DNA"/>
</dbReference>
<dbReference type="PANTHER" id="PTHR10131">
    <property type="entry name" value="TNF RECEPTOR ASSOCIATED FACTOR"/>
    <property type="match status" value="1"/>
</dbReference>
<dbReference type="PROSITE" id="PS00518">
    <property type="entry name" value="ZF_RING_1"/>
    <property type="match status" value="1"/>
</dbReference>
<evidence type="ECO:0000313" key="9">
    <source>
        <dbReference type="Proteomes" id="UP000759537"/>
    </source>
</evidence>
<organism evidence="8 9">
    <name type="scientific">Russula ochroleuca</name>
    <dbReference type="NCBI Taxonomy" id="152965"/>
    <lineage>
        <taxon>Eukaryota</taxon>
        <taxon>Fungi</taxon>
        <taxon>Dikarya</taxon>
        <taxon>Basidiomycota</taxon>
        <taxon>Agaricomycotina</taxon>
        <taxon>Agaricomycetes</taxon>
        <taxon>Russulales</taxon>
        <taxon>Russulaceae</taxon>
        <taxon>Russula</taxon>
    </lineage>
</organism>
<protein>
    <submittedName>
        <fullName evidence="8">Uncharacterized protein</fullName>
    </submittedName>
</protein>
<keyword evidence="2 4" id="KW-0863">Zinc-finger</keyword>
<dbReference type="GO" id="GO:0008270">
    <property type="term" value="F:zinc ion binding"/>
    <property type="evidence" value="ECO:0007669"/>
    <property type="project" value="UniProtKB-KW"/>
</dbReference>
<keyword evidence="3 4" id="KW-0862">Zinc</keyword>
<dbReference type="SMART" id="SM00184">
    <property type="entry name" value="RING"/>
    <property type="match status" value="1"/>
</dbReference>
<dbReference type="Proteomes" id="UP000759537">
    <property type="component" value="Unassembled WGS sequence"/>
</dbReference>
<evidence type="ECO:0000256" key="4">
    <source>
        <dbReference type="PROSITE-ProRule" id="PRU00207"/>
    </source>
</evidence>
<comment type="caution">
    <text evidence="8">The sequence shown here is derived from an EMBL/GenBank/DDBJ whole genome shotgun (WGS) entry which is preliminary data.</text>
</comment>
<evidence type="ECO:0000256" key="3">
    <source>
        <dbReference type="ARBA" id="ARBA00022833"/>
    </source>
</evidence>
<dbReference type="InterPro" id="IPR001293">
    <property type="entry name" value="Znf_TRAF"/>
</dbReference>